<keyword evidence="8" id="KW-0805">Transcription regulation</keyword>
<dbReference type="PANTHER" id="PTHR33238">
    <property type="entry name" value="IRON (METAL) DEPENDENT REPRESSOR, DTXR FAMILY"/>
    <property type="match status" value="1"/>
</dbReference>
<dbReference type="EMBL" id="BJLD01000001">
    <property type="protein sequence ID" value="GEA42769.1"/>
    <property type="molecule type" value="Genomic_DNA"/>
</dbReference>
<dbReference type="InterPro" id="IPR008988">
    <property type="entry name" value="Transcriptional_repressor_C"/>
</dbReference>
<evidence type="ECO:0000313" key="18">
    <source>
        <dbReference type="Proteomes" id="UP000315234"/>
    </source>
</evidence>
<organism evidence="17 18">
    <name type="scientific">Corynebacterium striatum</name>
    <dbReference type="NCBI Taxonomy" id="43770"/>
    <lineage>
        <taxon>Bacteria</taxon>
        <taxon>Bacillati</taxon>
        <taxon>Actinomycetota</taxon>
        <taxon>Actinomycetes</taxon>
        <taxon>Mycobacteriales</taxon>
        <taxon>Corynebacteriaceae</taxon>
        <taxon>Corynebacterium</taxon>
    </lineage>
</organism>
<evidence type="ECO:0000259" key="16">
    <source>
        <dbReference type="PROSITE" id="PS50944"/>
    </source>
</evidence>
<comment type="subunit">
    <text evidence="3">Homodimer.</text>
</comment>
<dbReference type="SMART" id="SM00529">
    <property type="entry name" value="HTH_DTXR"/>
    <property type="match status" value="1"/>
</dbReference>
<evidence type="ECO:0000256" key="5">
    <source>
        <dbReference type="ARBA" id="ARBA00022490"/>
    </source>
</evidence>
<evidence type="ECO:0000256" key="4">
    <source>
        <dbReference type="ARBA" id="ARBA00016140"/>
    </source>
</evidence>
<dbReference type="InterPro" id="IPR038157">
    <property type="entry name" value="FeoA_core_dom"/>
</dbReference>
<dbReference type="InterPro" id="IPR036421">
    <property type="entry name" value="Fe_dep_repressor_sf"/>
</dbReference>
<evidence type="ECO:0000313" key="17">
    <source>
        <dbReference type="EMBL" id="GEA42769.1"/>
    </source>
</evidence>
<feature type="domain" description="HTH dtxR-type" evidence="16">
    <location>
        <begin position="20"/>
        <end position="83"/>
    </location>
</feature>
<keyword evidence="10" id="KW-0010">Activator</keyword>
<dbReference type="InterPro" id="IPR022689">
    <property type="entry name" value="Iron_dep_repressor"/>
</dbReference>
<accession>A0ABC9ZKQ2</accession>
<sequence length="237" mass="26021">MNRSQGKAFTTMNVMHLSDLPERTQDYLKALWDLSEHSGGAPIALKELAGRLNQKVPTASEAVKRLVAQGLVEHERYAGVSLTPEGQALSMGMVRRHRLLETFLVKELGYTWDEVHEDADLLEHACSDRFIDRLDQHLGHPQRDPHGDPIPDAQGSIEDLGTLTLDDVPLHTPVTIERVCDGDTELLRYLDSHGVGLGVEVVVDSRVAGLLNLHAGDKEFSLAEVAAADVTVRANEA</sequence>
<dbReference type="SUPFAM" id="SSF47979">
    <property type="entry name" value="Iron-dependent repressor protein, dimerization domain"/>
    <property type="match status" value="1"/>
</dbReference>
<comment type="similarity">
    <text evidence="2">Belongs to the DtxR/MntR family.</text>
</comment>
<evidence type="ECO:0000256" key="15">
    <source>
        <dbReference type="ARBA" id="ARBA00033329"/>
    </source>
</evidence>
<proteinExistence type="inferred from homology"/>
<dbReference type="InterPro" id="IPR022687">
    <property type="entry name" value="HTH_DTXR"/>
</dbReference>
<evidence type="ECO:0000256" key="7">
    <source>
        <dbReference type="ARBA" id="ARBA00023004"/>
    </source>
</evidence>
<evidence type="ECO:0000256" key="6">
    <source>
        <dbReference type="ARBA" id="ARBA00022491"/>
    </source>
</evidence>
<dbReference type="InterPro" id="IPR007167">
    <property type="entry name" value="Fe-transptr_FeoA-like"/>
</dbReference>
<dbReference type="InterPro" id="IPR001367">
    <property type="entry name" value="Fe_dep_repressor"/>
</dbReference>
<dbReference type="AlphaFoldDB" id="A0ABC9ZKQ2"/>
<reference evidence="17 18" key="1">
    <citation type="submission" date="2019-06" db="EMBL/GenBank/DDBJ databases">
        <title>Draft genome sequence of Corynebacterium striatum NBRC 15291.</title>
        <authorList>
            <person name="Miura T."/>
            <person name="Furukawa M."/>
            <person name="Shimamura M."/>
            <person name="Ohyama Y."/>
            <person name="Yamazoe A."/>
            <person name="Kawasaki H."/>
        </authorList>
    </citation>
    <scope>NUCLEOTIDE SEQUENCE [LARGE SCALE GENOMIC DNA]</scope>
    <source>
        <strain evidence="17 18">NBRC 15291</strain>
    </source>
</reference>
<keyword evidence="9" id="KW-0238">DNA-binding</keyword>
<evidence type="ECO:0000256" key="1">
    <source>
        <dbReference type="ARBA" id="ARBA00004496"/>
    </source>
</evidence>
<keyword evidence="7" id="KW-0408">Iron</keyword>
<dbReference type="SMART" id="SM00899">
    <property type="entry name" value="FeoA"/>
    <property type="match status" value="1"/>
</dbReference>
<comment type="subcellular location">
    <subcellularLocation>
        <location evidence="1">Cytoplasm</location>
    </subcellularLocation>
</comment>
<keyword evidence="12" id="KW-0464">Manganese</keyword>
<keyword evidence="11" id="KW-0804">Transcription</keyword>
<dbReference type="PROSITE" id="PS50944">
    <property type="entry name" value="HTH_DTXR"/>
    <property type="match status" value="1"/>
</dbReference>
<evidence type="ECO:0000256" key="11">
    <source>
        <dbReference type="ARBA" id="ARBA00023163"/>
    </source>
</evidence>
<dbReference type="SUPFAM" id="SSF46785">
    <property type="entry name" value="Winged helix' DNA-binding domain"/>
    <property type="match status" value="1"/>
</dbReference>
<evidence type="ECO:0000256" key="2">
    <source>
        <dbReference type="ARBA" id="ARBA00007871"/>
    </source>
</evidence>
<dbReference type="Gene3D" id="2.30.30.90">
    <property type="match status" value="1"/>
</dbReference>
<evidence type="ECO:0000256" key="12">
    <source>
        <dbReference type="ARBA" id="ARBA00023211"/>
    </source>
</evidence>
<evidence type="ECO:0000256" key="3">
    <source>
        <dbReference type="ARBA" id="ARBA00011738"/>
    </source>
</evidence>
<gene>
    <name evidence="17" type="ORF">Cst04h_09390</name>
</gene>
<dbReference type="InterPro" id="IPR036390">
    <property type="entry name" value="WH_DNA-bd_sf"/>
</dbReference>
<protein>
    <recommendedName>
        <fullName evidence="4">Diphtheria toxin repressor</fullName>
    </recommendedName>
    <alternativeName>
        <fullName evidence="14">Iron-dependent diphtheria tox regulatory element</fullName>
    </alternativeName>
    <alternativeName>
        <fullName evidence="13">Manganese transport regulator</fullName>
    </alternativeName>
    <alternativeName>
        <fullName evidence="15">Tox regulatory factor</fullName>
    </alternativeName>
</protein>
<dbReference type="Pfam" id="PF02742">
    <property type="entry name" value="Fe_dep_repr_C"/>
    <property type="match status" value="1"/>
</dbReference>
<evidence type="ECO:0000256" key="8">
    <source>
        <dbReference type="ARBA" id="ARBA00023015"/>
    </source>
</evidence>
<evidence type="ECO:0000256" key="14">
    <source>
        <dbReference type="ARBA" id="ARBA00032618"/>
    </source>
</evidence>
<dbReference type="InterPro" id="IPR050536">
    <property type="entry name" value="DtxR_MntR_Metal-Reg"/>
</dbReference>
<keyword evidence="6" id="KW-0678">Repressor</keyword>
<evidence type="ECO:0000256" key="9">
    <source>
        <dbReference type="ARBA" id="ARBA00023125"/>
    </source>
</evidence>
<name>A0ABC9ZKQ2_CORST</name>
<dbReference type="PANTHER" id="PTHR33238:SF11">
    <property type="entry name" value="TRANSCRIPTIONAL REGULATOR MNTR"/>
    <property type="match status" value="1"/>
</dbReference>
<dbReference type="Pfam" id="PF01325">
    <property type="entry name" value="Fe_dep_repress"/>
    <property type="match status" value="1"/>
</dbReference>
<dbReference type="Gene3D" id="1.10.60.10">
    <property type="entry name" value="Iron dependent repressor, metal binding and dimerisation domain"/>
    <property type="match status" value="1"/>
</dbReference>
<dbReference type="SUPFAM" id="SSF50037">
    <property type="entry name" value="C-terminal domain of transcriptional repressors"/>
    <property type="match status" value="1"/>
</dbReference>
<dbReference type="Gene3D" id="1.10.10.10">
    <property type="entry name" value="Winged helix-like DNA-binding domain superfamily/Winged helix DNA-binding domain"/>
    <property type="match status" value="1"/>
</dbReference>
<dbReference type="FunFam" id="1.10.60.10:FF:000004">
    <property type="entry name" value="DtxR family transcriptional regulator"/>
    <property type="match status" value="1"/>
</dbReference>
<evidence type="ECO:0000256" key="13">
    <source>
        <dbReference type="ARBA" id="ARBA00032593"/>
    </source>
</evidence>
<comment type="caution">
    <text evidence="17">The sequence shown here is derived from an EMBL/GenBank/DDBJ whole genome shotgun (WGS) entry which is preliminary data.</text>
</comment>
<dbReference type="GO" id="GO:0003677">
    <property type="term" value="F:DNA binding"/>
    <property type="evidence" value="ECO:0007669"/>
    <property type="project" value="UniProtKB-KW"/>
</dbReference>
<dbReference type="Pfam" id="PF04023">
    <property type="entry name" value="FeoA"/>
    <property type="match status" value="1"/>
</dbReference>
<dbReference type="InterPro" id="IPR036388">
    <property type="entry name" value="WH-like_DNA-bd_sf"/>
</dbReference>
<dbReference type="GO" id="GO:0005737">
    <property type="term" value="C:cytoplasm"/>
    <property type="evidence" value="ECO:0007669"/>
    <property type="project" value="UniProtKB-SubCell"/>
</dbReference>
<dbReference type="Proteomes" id="UP000315234">
    <property type="component" value="Unassembled WGS sequence"/>
</dbReference>
<evidence type="ECO:0000256" key="10">
    <source>
        <dbReference type="ARBA" id="ARBA00023159"/>
    </source>
</evidence>
<keyword evidence="5" id="KW-0963">Cytoplasm</keyword>